<reference evidence="7 8" key="1">
    <citation type="submission" date="2015-05" db="EMBL/GenBank/DDBJ databases">
        <title>Genome sequencing and analysis of members of genus Stenotrophomonas.</title>
        <authorList>
            <person name="Patil P.P."/>
            <person name="Midha S."/>
            <person name="Patil P.B."/>
        </authorList>
    </citation>
    <scope>NUCLEOTIDE SEQUENCE [LARGE SCALE GENOMIC DNA]</scope>
    <source>
        <strain evidence="7 8">DSM 24757</strain>
    </source>
</reference>
<comment type="similarity">
    <text evidence="1">Belongs to the membrane fusion protein (MFP) (TC 8.A.1) family.</text>
</comment>
<dbReference type="Gene3D" id="1.10.287.470">
    <property type="entry name" value="Helix hairpin bin"/>
    <property type="match status" value="1"/>
</dbReference>
<evidence type="ECO:0000259" key="6">
    <source>
        <dbReference type="Pfam" id="PF25954"/>
    </source>
</evidence>
<gene>
    <name evidence="7" type="ORF">ABB30_04805</name>
</gene>
<dbReference type="InterPro" id="IPR006143">
    <property type="entry name" value="RND_pump_MFP"/>
</dbReference>
<dbReference type="PATRIC" id="fig|336566.3.peg.302"/>
<dbReference type="NCBIfam" id="TIGR01730">
    <property type="entry name" value="RND_mfp"/>
    <property type="match status" value="1"/>
</dbReference>
<dbReference type="EMBL" id="LDJM01000011">
    <property type="protein sequence ID" value="KRG78392.1"/>
    <property type="molecule type" value="Genomic_DNA"/>
</dbReference>
<keyword evidence="8" id="KW-1185">Reference proteome</keyword>
<name>A0A0R0DL96_9GAMM</name>
<dbReference type="Gene3D" id="2.40.30.170">
    <property type="match status" value="1"/>
</dbReference>
<accession>A0A0R0DL96</accession>
<dbReference type="InterPro" id="IPR058624">
    <property type="entry name" value="MdtA-like_HH"/>
</dbReference>
<dbReference type="STRING" id="336566.ABB30_04805"/>
<evidence type="ECO:0000313" key="8">
    <source>
        <dbReference type="Proteomes" id="UP000050956"/>
    </source>
</evidence>
<feature type="compositionally biased region" description="Low complexity" evidence="3">
    <location>
        <begin position="358"/>
        <end position="369"/>
    </location>
</feature>
<feature type="domain" description="Multidrug resistance protein MdtA-like alpha-helical hairpin" evidence="4">
    <location>
        <begin position="91"/>
        <end position="156"/>
    </location>
</feature>
<dbReference type="PANTHER" id="PTHR30469">
    <property type="entry name" value="MULTIDRUG RESISTANCE PROTEIN MDTA"/>
    <property type="match status" value="1"/>
</dbReference>
<comment type="caution">
    <text evidence="7">The sequence shown here is derived from an EMBL/GenBank/DDBJ whole genome shotgun (WGS) entry which is preliminary data.</text>
</comment>
<dbReference type="PROSITE" id="PS51257">
    <property type="entry name" value="PROKAR_LIPOPROTEIN"/>
    <property type="match status" value="1"/>
</dbReference>
<dbReference type="Proteomes" id="UP000050956">
    <property type="component" value="Unassembled WGS sequence"/>
</dbReference>
<keyword evidence="2" id="KW-0175">Coiled coil</keyword>
<dbReference type="Pfam" id="PF25917">
    <property type="entry name" value="BSH_RND"/>
    <property type="match status" value="1"/>
</dbReference>
<evidence type="ECO:0000259" key="5">
    <source>
        <dbReference type="Pfam" id="PF25917"/>
    </source>
</evidence>
<evidence type="ECO:0000256" key="3">
    <source>
        <dbReference type="SAM" id="MobiDB-lite"/>
    </source>
</evidence>
<protein>
    <submittedName>
        <fullName evidence="7">RND transporter</fullName>
    </submittedName>
</protein>
<dbReference type="GO" id="GO:0015562">
    <property type="term" value="F:efflux transmembrane transporter activity"/>
    <property type="evidence" value="ECO:0007669"/>
    <property type="project" value="TreeGrafter"/>
</dbReference>
<feature type="domain" description="Multidrug resistance protein MdtA-like barrel-sandwich hybrid" evidence="5">
    <location>
        <begin position="57"/>
        <end position="188"/>
    </location>
</feature>
<dbReference type="AlphaFoldDB" id="A0A0R0DL96"/>
<evidence type="ECO:0000256" key="1">
    <source>
        <dbReference type="ARBA" id="ARBA00009477"/>
    </source>
</evidence>
<feature type="region of interest" description="Disordered" evidence="3">
    <location>
        <begin position="345"/>
        <end position="369"/>
    </location>
</feature>
<dbReference type="InterPro" id="IPR058792">
    <property type="entry name" value="Beta-barrel_RND_2"/>
</dbReference>
<dbReference type="PANTHER" id="PTHR30469:SF15">
    <property type="entry name" value="HLYD FAMILY OF SECRETION PROTEINS"/>
    <property type="match status" value="1"/>
</dbReference>
<evidence type="ECO:0000313" key="7">
    <source>
        <dbReference type="EMBL" id="KRG78392.1"/>
    </source>
</evidence>
<feature type="domain" description="CusB-like beta-barrel" evidence="6">
    <location>
        <begin position="200"/>
        <end position="268"/>
    </location>
</feature>
<proteinExistence type="inferred from homology"/>
<evidence type="ECO:0000256" key="2">
    <source>
        <dbReference type="SAM" id="Coils"/>
    </source>
</evidence>
<organism evidence="7 8">
    <name type="scientific">Stenotrophomonas ginsengisoli</name>
    <dbReference type="NCBI Taxonomy" id="336566"/>
    <lineage>
        <taxon>Bacteria</taxon>
        <taxon>Pseudomonadati</taxon>
        <taxon>Pseudomonadota</taxon>
        <taxon>Gammaproteobacteria</taxon>
        <taxon>Lysobacterales</taxon>
        <taxon>Lysobacteraceae</taxon>
        <taxon>Stenotrophomonas</taxon>
    </lineage>
</organism>
<dbReference type="Pfam" id="PF25954">
    <property type="entry name" value="Beta-barrel_RND_2"/>
    <property type="match status" value="1"/>
</dbReference>
<feature type="coiled-coil region" evidence="2">
    <location>
        <begin position="84"/>
        <end position="118"/>
    </location>
</feature>
<dbReference type="Gene3D" id="2.40.420.20">
    <property type="match status" value="1"/>
</dbReference>
<dbReference type="GO" id="GO:1990281">
    <property type="term" value="C:efflux pump complex"/>
    <property type="evidence" value="ECO:0007669"/>
    <property type="project" value="TreeGrafter"/>
</dbReference>
<dbReference type="Pfam" id="PF25876">
    <property type="entry name" value="HH_MFP_RND"/>
    <property type="match status" value="1"/>
</dbReference>
<evidence type="ECO:0000259" key="4">
    <source>
        <dbReference type="Pfam" id="PF25876"/>
    </source>
</evidence>
<sequence>MRRSPLLLLPLFAGCGSPEQPPASAPTVLVEVVGQGQGEQAFAGEVRAHQESALSFQVPGRLVKRHVDAGQQVKAGQLLAELDASDYALQAQAAQAQLSAAQAELARTRDDLARYQKLADQQLVSRSTLQAQQAAHTAARAQVDAARANFDVTRNQAGYARLLAPTDGVIASRQIEAGQVVAAGQTVMVLAAAAGREVLIALPENDIAGFALGQPVQVELWSAPGKRLRGSISEIAAEADRQTRSFAARVALDTDDAAQVALGQSARVYVARAGSRLSVPLAAVQGEPGKADGQVLLVDPASGVLSPAPVQVAAWGAERAELAAGVQAGQWVVAAGGHLLQAGQQVRPVDRDNRPLQAAAPAAAKTDGN</sequence>
<dbReference type="SUPFAM" id="SSF111369">
    <property type="entry name" value="HlyD-like secretion proteins"/>
    <property type="match status" value="1"/>
</dbReference>
<dbReference type="InterPro" id="IPR058625">
    <property type="entry name" value="MdtA-like_BSH"/>
</dbReference>
<dbReference type="Gene3D" id="2.40.50.100">
    <property type="match status" value="1"/>
</dbReference>